<evidence type="ECO:0000313" key="2">
    <source>
        <dbReference type="EMBL" id="CUM77358.1"/>
    </source>
</evidence>
<proteinExistence type="predicted"/>
<reference evidence="2 3" key="1">
    <citation type="submission" date="2015-09" db="EMBL/GenBank/DDBJ databases">
        <authorList>
            <consortium name="Pathogen Informatics"/>
        </authorList>
    </citation>
    <scope>NUCLEOTIDE SEQUENCE [LARGE SCALE GENOMIC DNA]</scope>
    <source>
        <strain evidence="2 3">2789STDY5834961</strain>
    </source>
</reference>
<dbReference type="RefSeq" id="WP_055213558.1">
    <property type="nucleotide sequence ID" value="NZ_CYXO01000002.1"/>
</dbReference>
<feature type="transmembrane region" description="Helical" evidence="1">
    <location>
        <begin position="73"/>
        <end position="95"/>
    </location>
</feature>
<keyword evidence="1" id="KW-0812">Transmembrane</keyword>
<keyword evidence="1" id="KW-0472">Membrane</keyword>
<accession>A0A173RJ84</accession>
<feature type="transmembrane region" description="Helical" evidence="1">
    <location>
        <begin position="6"/>
        <end position="30"/>
    </location>
</feature>
<dbReference type="Proteomes" id="UP000095597">
    <property type="component" value="Unassembled WGS sequence"/>
</dbReference>
<keyword evidence="1" id="KW-1133">Transmembrane helix</keyword>
<sequence length="137" mass="15015">MDTTSCILGIICLVAPPFFAMLATQGLYSLVRGNGFGHPCRLGFGIGMVGFLPMLLIVLGIKADAFFPELGGTFVVTVAAAVGLVLAVIAPIVWLRFLKSEDAQQDAWEEEDRRNREYIIGRQREQSGNYGRHADIR</sequence>
<organism evidence="2 3">
    <name type="scientific">Dorea longicatena</name>
    <dbReference type="NCBI Taxonomy" id="88431"/>
    <lineage>
        <taxon>Bacteria</taxon>
        <taxon>Bacillati</taxon>
        <taxon>Bacillota</taxon>
        <taxon>Clostridia</taxon>
        <taxon>Lachnospirales</taxon>
        <taxon>Lachnospiraceae</taxon>
        <taxon>Dorea</taxon>
    </lineage>
</organism>
<name>A0A173RJ84_9FIRM</name>
<feature type="transmembrane region" description="Helical" evidence="1">
    <location>
        <begin position="42"/>
        <end position="61"/>
    </location>
</feature>
<protein>
    <submittedName>
        <fullName evidence="2">Uncharacterized protein</fullName>
    </submittedName>
</protein>
<evidence type="ECO:0000313" key="3">
    <source>
        <dbReference type="Proteomes" id="UP000095597"/>
    </source>
</evidence>
<dbReference type="AlphaFoldDB" id="A0A173RJ84"/>
<gene>
    <name evidence="2" type="ORF">ERS852573_00474</name>
</gene>
<evidence type="ECO:0000256" key="1">
    <source>
        <dbReference type="SAM" id="Phobius"/>
    </source>
</evidence>
<dbReference type="EMBL" id="CYXO01000002">
    <property type="protein sequence ID" value="CUM77358.1"/>
    <property type="molecule type" value="Genomic_DNA"/>
</dbReference>